<dbReference type="RefSeq" id="WP_305794322.1">
    <property type="nucleotide sequence ID" value="NZ_JALXFV010000002.1"/>
</dbReference>
<dbReference type="EMBL" id="JBHUDC010000002">
    <property type="protein sequence ID" value="MFD1512659.1"/>
    <property type="molecule type" value="Genomic_DNA"/>
</dbReference>
<gene>
    <name evidence="1" type="ORF">ACFSBT_05100</name>
</gene>
<keyword evidence="2" id="KW-1185">Reference proteome</keyword>
<accession>A0ABD6ASF8</accession>
<dbReference type="InterPro" id="IPR055926">
    <property type="entry name" value="DUF7503"/>
</dbReference>
<organism evidence="1 2">
    <name type="scientific">Halomarina rubra</name>
    <dbReference type="NCBI Taxonomy" id="2071873"/>
    <lineage>
        <taxon>Archaea</taxon>
        <taxon>Methanobacteriati</taxon>
        <taxon>Methanobacteriota</taxon>
        <taxon>Stenosarchaea group</taxon>
        <taxon>Halobacteria</taxon>
        <taxon>Halobacteriales</taxon>
        <taxon>Natronomonadaceae</taxon>
        <taxon>Halomarina</taxon>
    </lineage>
</organism>
<evidence type="ECO:0000313" key="2">
    <source>
        <dbReference type="Proteomes" id="UP001597187"/>
    </source>
</evidence>
<protein>
    <submittedName>
        <fullName evidence="1">Uncharacterized protein</fullName>
    </submittedName>
</protein>
<dbReference type="Pfam" id="PF24335">
    <property type="entry name" value="DUF7503"/>
    <property type="match status" value="1"/>
</dbReference>
<name>A0ABD6ASF8_9EURY</name>
<reference evidence="1 2" key="1">
    <citation type="journal article" date="2019" name="Int. J. Syst. Evol. Microbiol.">
        <title>The Global Catalogue of Microorganisms (GCM) 10K type strain sequencing project: providing services to taxonomists for standard genome sequencing and annotation.</title>
        <authorList>
            <consortium name="The Broad Institute Genomics Platform"/>
            <consortium name="The Broad Institute Genome Sequencing Center for Infectious Disease"/>
            <person name="Wu L."/>
            <person name="Ma J."/>
        </authorList>
    </citation>
    <scope>NUCLEOTIDE SEQUENCE [LARGE SCALE GENOMIC DNA]</scope>
    <source>
        <strain evidence="1 2">CGMCC 1.12563</strain>
    </source>
</reference>
<dbReference type="AlphaFoldDB" id="A0ABD6ASF8"/>
<proteinExistence type="predicted"/>
<comment type="caution">
    <text evidence="1">The sequence shown here is derived from an EMBL/GenBank/DDBJ whole genome shotgun (WGS) entry which is preliminary data.</text>
</comment>
<dbReference type="Proteomes" id="UP001597187">
    <property type="component" value="Unassembled WGS sequence"/>
</dbReference>
<sequence>MREINPAATLGDHPQLVGVLFALVLALSRVSAAAANAGSAVSGP</sequence>
<evidence type="ECO:0000313" key="1">
    <source>
        <dbReference type="EMBL" id="MFD1512659.1"/>
    </source>
</evidence>